<evidence type="ECO:0000313" key="1">
    <source>
        <dbReference type="EMBL" id="KAG7455655.1"/>
    </source>
</evidence>
<proteinExistence type="predicted"/>
<gene>
    <name evidence="1" type="ORF">JOB18_017724</name>
</gene>
<comment type="caution">
    <text evidence="1">The sequence shown here is derived from an EMBL/GenBank/DDBJ whole genome shotgun (WGS) entry which is preliminary data.</text>
</comment>
<reference evidence="1 2" key="1">
    <citation type="journal article" date="2021" name="Sci. Rep.">
        <title>Chromosome anchoring in Senegalese sole (Solea senegalensis) reveals sex-associated markers and genome rearrangements in flatfish.</title>
        <authorList>
            <person name="Guerrero-Cozar I."/>
            <person name="Gomez-Garrido J."/>
            <person name="Berbel C."/>
            <person name="Martinez-Blanch J.F."/>
            <person name="Alioto T."/>
            <person name="Claros M.G."/>
            <person name="Gagnaire P.A."/>
            <person name="Manchado M."/>
        </authorList>
    </citation>
    <scope>NUCLEOTIDE SEQUENCE [LARGE SCALE GENOMIC DNA]</scope>
    <source>
        <strain evidence="1">Sse05_10M</strain>
    </source>
</reference>
<evidence type="ECO:0000313" key="2">
    <source>
        <dbReference type="Proteomes" id="UP000693946"/>
    </source>
</evidence>
<organism evidence="1 2">
    <name type="scientific">Solea senegalensis</name>
    <name type="common">Senegalese sole</name>
    <dbReference type="NCBI Taxonomy" id="28829"/>
    <lineage>
        <taxon>Eukaryota</taxon>
        <taxon>Metazoa</taxon>
        <taxon>Chordata</taxon>
        <taxon>Craniata</taxon>
        <taxon>Vertebrata</taxon>
        <taxon>Euteleostomi</taxon>
        <taxon>Actinopterygii</taxon>
        <taxon>Neopterygii</taxon>
        <taxon>Teleostei</taxon>
        <taxon>Neoteleostei</taxon>
        <taxon>Acanthomorphata</taxon>
        <taxon>Carangaria</taxon>
        <taxon>Pleuronectiformes</taxon>
        <taxon>Pleuronectoidei</taxon>
        <taxon>Soleidae</taxon>
        <taxon>Solea</taxon>
    </lineage>
</organism>
<dbReference type="Proteomes" id="UP000693946">
    <property type="component" value="Unassembled WGS sequence"/>
</dbReference>
<dbReference type="EMBL" id="JAGKHQ010001492">
    <property type="protein sequence ID" value="KAG7455655.1"/>
    <property type="molecule type" value="Genomic_DNA"/>
</dbReference>
<accession>A0AAV6PE29</accession>
<sequence length="79" mass="8410">MASVASVSPASLFVTDVLECRGVKKTPSPRRRDDSAHSVHVRGTDVAALLRLHGVHGTTFVDSRLQPEPETACDSTADP</sequence>
<protein>
    <submittedName>
        <fullName evidence="1">Uncharacterized protein</fullName>
    </submittedName>
</protein>
<dbReference type="AlphaFoldDB" id="A0AAV6PE29"/>
<name>A0AAV6PE29_SOLSE</name>
<keyword evidence="2" id="KW-1185">Reference proteome</keyword>